<comment type="catalytic activity">
    <reaction evidence="7">
        <text>a peptidoglycan chain = a peptidoglycan chain with N-acetyl-1,6-anhydromuramyl-[peptide] at the reducing end + a peptidoglycan chain with N-acetylglucosamine at the non-reducing end.</text>
        <dbReference type="EC" id="4.2.2.29"/>
    </reaction>
</comment>
<dbReference type="GO" id="GO:0071555">
    <property type="term" value="P:cell wall organization"/>
    <property type="evidence" value="ECO:0007669"/>
    <property type="project" value="UniProtKB-KW"/>
</dbReference>
<protein>
    <recommendedName>
        <fullName evidence="7">Endolytic murein transglycosylase</fullName>
        <ecNumber evidence="7">4.2.2.29</ecNumber>
    </recommendedName>
    <alternativeName>
        <fullName evidence="7">Peptidoglycan lytic transglycosylase</fullName>
    </alternativeName>
    <alternativeName>
        <fullName evidence="7">Peptidoglycan polymerization terminase</fullName>
    </alternativeName>
</protein>
<keyword evidence="9" id="KW-1185">Reference proteome</keyword>
<dbReference type="GO" id="GO:0005886">
    <property type="term" value="C:plasma membrane"/>
    <property type="evidence" value="ECO:0007669"/>
    <property type="project" value="UniProtKB-UniRule"/>
</dbReference>
<dbReference type="Gene3D" id="3.30.1490.480">
    <property type="entry name" value="Endolytic murein transglycosylase"/>
    <property type="match status" value="1"/>
</dbReference>
<dbReference type="GO" id="GO:0009252">
    <property type="term" value="P:peptidoglycan biosynthetic process"/>
    <property type="evidence" value="ECO:0007669"/>
    <property type="project" value="UniProtKB-UniRule"/>
</dbReference>
<evidence type="ECO:0000256" key="1">
    <source>
        <dbReference type="ARBA" id="ARBA00022475"/>
    </source>
</evidence>
<keyword evidence="2 7" id="KW-0812">Transmembrane</keyword>
<evidence type="ECO:0000313" key="8">
    <source>
        <dbReference type="EMBL" id="KKI99512.1"/>
    </source>
</evidence>
<dbReference type="HAMAP" id="MF_02065">
    <property type="entry name" value="MltG"/>
    <property type="match status" value="1"/>
</dbReference>
<evidence type="ECO:0000256" key="3">
    <source>
        <dbReference type="ARBA" id="ARBA00022989"/>
    </source>
</evidence>
<comment type="caution">
    <text evidence="8">The sequence shown here is derived from an EMBL/GenBank/DDBJ whole genome shotgun (WGS) entry which is preliminary data.</text>
</comment>
<dbReference type="AlphaFoldDB" id="A0A0M2PWP9"/>
<evidence type="ECO:0000256" key="4">
    <source>
        <dbReference type="ARBA" id="ARBA00023136"/>
    </source>
</evidence>
<dbReference type="InterPro" id="IPR003770">
    <property type="entry name" value="MLTG-like"/>
</dbReference>
<dbReference type="EMBL" id="AJTX02000005">
    <property type="protein sequence ID" value="KKI99512.1"/>
    <property type="molecule type" value="Genomic_DNA"/>
</dbReference>
<dbReference type="PANTHER" id="PTHR30518">
    <property type="entry name" value="ENDOLYTIC MUREIN TRANSGLYCOSYLASE"/>
    <property type="match status" value="1"/>
</dbReference>
<name>A0A0M2PWP9_PROHO</name>
<accession>A0A0M2PWP9</accession>
<comment type="function">
    <text evidence="7">Functions as a peptidoglycan terminase that cleaves nascent peptidoglycan strands endolytically to terminate their elongation.</text>
</comment>
<sequence length="347" mass="38376">MALVGFGTWQSWRWWSWAKAPMVVTDTAPLVQLAIEPGTSVDRIGQDLAAAGLIRSTTAWDVWSRAWSLRRDLAGDPGFYQAGTYALSPNQSLPDIARVLWDGEVEEIGFTIPEGWSIRQMADYFAAQGFFESEQFLAAAAQIPRDRFPWLPDNMPHLEGFLFPETYALGSGQITPALVIEMMLTQFETVALPLYQSQSSTLALTLKDWVTLASIVEKEAVLPEERARIAGVLDNRLRIGMNLQVDPTVEYGLGIQQTPDRPLTLTEVQTPSPYNTYVNPGLPPTPIASPSRASLEAVLNPEVNDYLYFVARYDGTHVFSQTLADHEAAQEAIHDARSSPPSSPIIP</sequence>
<dbReference type="PANTHER" id="PTHR30518:SF2">
    <property type="entry name" value="ENDOLYTIC MUREIN TRANSGLYCOSYLASE"/>
    <property type="match status" value="1"/>
</dbReference>
<dbReference type="eggNOG" id="COG1559">
    <property type="taxonomic scope" value="Bacteria"/>
</dbReference>
<gene>
    <name evidence="7" type="primary">mltG</name>
    <name evidence="8" type="ORF">PROH_13045</name>
</gene>
<dbReference type="STRING" id="317619.GCA_000332315_04333"/>
<organism evidence="8 9">
    <name type="scientific">Prochlorothrix hollandica PCC 9006 = CALU 1027</name>
    <dbReference type="NCBI Taxonomy" id="317619"/>
    <lineage>
        <taxon>Bacteria</taxon>
        <taxon>Bacillati</taxon>
        <taxon>Cyanobacteriota</taxon>
        <taxon>Cyanophyceae</taxon>
        <taxon>Prochlorotrichales</taxon>
        <taxon>Prochlorotrichaceae</taxon>
        <taxon>Prochlorothrix</taxon>
    </lineage>
</organism>
<dbReference type="CDD" id="cd08010">
    <property type="entry name" value="MltG_like"/>
    <property type="match status" value="1"/>
</dbReference>
<evidence type="ECO:0000313" key="9">
    <source>
        <dbReference type="Proteomes" id="UP000034681"/>
    </source>
</evidence>
<dbReference type="Gene3D" id="3.30.160.60">
    <property type="entry name" value="Classic Zinc Finger"/>
    <property type="match status" value="1"/>
</dbReference>
<evidence type="ECO:0000256" key="2">
    <source>
        <dbReference type="ARBA" id="ARBA00022692"/>
    </source>
</evidence>
<evidence type="ECO:0000256" key="7">
    <source>
        <dbReference type="HAMAP-Rule" id="MF_02065"/>
    </source>
</evidence>
<keyword evidence="1 7" id="KW-1003">Cell membrane</keyword>
<reference evidence="8" key="1">
    <citation type="submission" date="2012-04" db="EMBL/GenBank/DDBJ databases">
        <authorList>
            <person name="Borisov I.G."/>
            <person name="Ivanikova N.V."/>
            <person name="Pinevich A.V."/>
        </authorList>
    </citation>
    <scope>NUCLEOTIDE SEQUENCE</scope>
    <source>
        <strain evidence="8">CALU 1027</strain>
    </source>
</reference>
<dbReference type="Pfam" id="PF02618">
    <property type="entry name" value="YceG"/>
    <property type="match status" value="1"/>
</dbReference>
<dbReference type="Proteomes" id="UP000034681">
    <property type="component" value="Unassembled WGS sequence"/>
</dbReference>
<dbReference type="EC" id="4.2.2.29" evidence="7"/>
<keyword evidence="6 7" id="KW-0961">Cell wall biogenesis/degradation</keyword>
<dbReference type="GO" id="GO:0008932">
    <property type="term" value="F:lytic endotransglycosylase activity"/>
    <property type="evidence" value="ECO:0007669"/>
    <property type="project" value="UniProtKB-UniRule"/>
</dbReference>
<evidence type="ECO:0000256" key="5">
    <source>
        <dbReference type="ARBA" id="ARBA00023239"/>
    </source>
</evidence>
<keyword evidence="5 7" id="KW-0456">Lyase</keyword>
<keyword evidence="4 7" id="KW-0472">Membrane</keyword>
<dbReference type="NCBIfam" id="TIGR00247">
    <property type="entry name" value="endolytic transglycosylase MltG"/>
    <property type="match status" value="1"/>
</dbReference>
<keyword evidence="3 7" id="KW-1133">Transmembrane helix</keyword>
<evidence type="ECO:0000256" key="6">
    <source>
        <dbReference type="ARBA" id="ARBA00023316"/>
    </source>
</evidence>
<comment type="similarity">
    <text evidence="7">Belongs to the transglycosylase MltG family.</text>
</comment>
<proteinExistence type="inferred from homology"/>
<feature type="site" description="Important for catalytic activity" evidence="7">
    <location>
        <position position="219"/>
    </location>
</feature>